<proteinExistence type="predicted"/>
<dbReference type="EMBL" id="FMVJ01000019">
    <property type="protein sequence ID" value="SCZ12690.1"/>
    <property type="molecule type" value="Genomic_DNA"/>
</dbReference>
<dbReference type="AlphaFoldDB" id="A0A1G5LKD5"/>
<gene>
    <name evidence="6" type="ORF">SAMN02927923_04368</name>
</gene>
<dbReference type="Pfam" id="PF01266">
    <property type="entry name" value="DAO"/>
    <property type="match status" value="1"/>
</dbReference>
<dbReference type="NCBIfam" id="NF008425">
    <property type="entry name" value="PRK11259.1"/>
    <property type="match status" value="1"/>
</dbReference>
<dbReference type="OrthoDB" id="9806257at2"/>
<keyword evidence="7" id="KW-1185">Reference proteome</keyword>
<name>A0A1G5LKD5_9HYPH</name>
<dbReference type="InterPro" id="IPR036188">
    <property type="entry name" value="FAD/NAD-bd_sf"/>
</dbReference>
<dbReference type="Gene3D" id="3.50.50.60">
    <property type="entry name" value="FAD/NAD(P)-binding domain"/>
    <property type="match status" value="1"/>
</dbReference>
<evidence type="ECO:0000256" key="2">
    <source>
        <dbReference type="ARBA" id="ARBA00022630"/>
    </source>
</evidence>
<evidence type="ECO:0000256" key="4">
    <source>
        <dbReference type="ARBA" id="ARBA00023002"/>
    </source>
</evidence>
<dbReference type="InterPro" id="IPR045170">
    <property type="entry name" value="MTOX"/>
</dbReference>
<keyword evidence="3" id="KW-0274">FAD</keyword>
<dbReference type="GO" id="GO:0050660">
    <property type="term" value="F:flavin adenine dinucleotide binding"/>
    <property type="evidence" value="ECO:0007669"/>
    <property type="project" value="InterPro"/>
</dbReference>
<sequence>MRTFDTIVIGVGGMGSATLWQLARPRQKVLGIERFDLGHGMGSSHGINRIIRLAYFEHPNYVPLLVRAYELWREAEQLTKEQLLFITGGIDAGTEDSRIVQGALTACREHNLSHEVLTARETTQRFPGYKLPDSYAVIYQPDAGFVASERAILAHASLAVSAGAEIHGREKVVAIEPVNGRVVVVTDQGRYEAGKVVVSAGSWISDLIPALRTNAVPERQVLGWFLPQSPDLFKPEVFPVSNILSQVGHFYQFPMWGIPGFKIGLYHHFNEKGHADQLSREPTPADEEALRKGIKHMFPDADGPTLRLAACLFTNTPDEHFVIDTLPGTPEIVVASPCSGHGFKFASVIGEVLADLVTLGKSKLDLSLFGMNRFEAPTG</sequence>
<dbReference type="SUPFAM" id="SSF54373">
    <property type="entry name" value="FAD-linked reductases, C-terminal domain"/>
    <property type="match status" value="1"/>
</dbReference>
<dbReference type="RefSeq" id="WP_091139527.1">
    <property type="nucleotide sequence ID" value="NZ_FMVJ01000019.1"/>
</dbReference>
<evidence type="ECO:0000313" key="6">
    <source>
        <dbReference type="EMBL" id="SCZ12690.1"/>
    </source>
</evidence>
<dbReference type="InterPro" id="IPR006076">
    <property type="entry name" value="FAD-dep_OxRdtase"/>
</dbReference>
<feature type="domain" description="FAD dependent oxidoreductase" evidence="5">
    <location>
        <begin position="5"/>
        <end position="356"/>
    </location>
</feature>
<dbReference type="SUPFAM" id="SSF51905">
    <property type="entry name" value="FAD/NAD(P)-binding domain"/>
    <property type="match status" value="1"/>
</dbReference>
<dbReference type="PANTHER" id="PTHR10961">
    <property type="entry name" value="PEROXISOMAL SARCOSINE OXIDASE"/>
    <property type="match status" value="1"/>
</dbReference>
<comment type="cofactor">
    <cofactor evidence="1">
        <name>FAD</name>
        <dbReference type="ChEBI" id="CHEBI:57692"/>
    </cofactor>
</comment>
<dbReference type="Proteomes" id="UP000199569">
    <property type="component" value="Unassembled WGS sequence"/>
</dbReference>
<evidence type="ECO:0000259" key="5">
    <source>
        <dbReference type="Pfam" id="PF01266"/>
    </source>
</evidence>
<dbReference type="Gene3D" id="3.30.9.10">
    <property type="entry name" value="D-Amino Acid Oxidase, subunit A, domain 2"/>
    <property type="match status" value="1"/>
</dbReference>
<reference evidence="6 7" key="1">
    <citation type="submission" date="2016-10" db="EMBL/GenBank/DDBJ databases">
        <authorList>
            <person name="de Groot N.N."/>
        </authorList>
    </citation>
    <scope>NUCLEOTIDE SEQUENCE [LARGE SCALE GENOMIC DNA]</scope>
    <source>
        <strain evidence="6 7">CGMCC 1.7666</strain>
    </source>
</reference>
<dbReference type="GO" id="GO:0008115">
    <property type="term" value="F:sarcosine oxidase activity"/>
    <property type="evidence" value="ECO:0007669"/>
    <property type="project" value="TreeGrafter"/>
</dbReference>
<dbReference type="PANTHER" id="PTHR10961:SF7">
    <property type="entry name" value="FAD DEPENDENT OXIDOREDUCTASE DOMAIN-CONTAINING PROTEIN"/>
    <property type="match status" value="1"/>
</dbReference>
<organism evidence="6 7">
    <name type="scientific">Microvirga guangxiensis</name>
    <dbReference type="NCBI Taxonomy" id="549386"/>
    <lineage>
        <taxon>Bacteria</taxon>
        <taxon>Pseudomonadati</taxon>
        <taxon>Pseudomonadota</taxon>
        <taxon>Alphaproteobacteria</taxon>
        <taxon>Hyphomicrobiales</taxon>
        <taxon>Methylobacteriaceae</taxon>
        <taxon>Microvirga</taxon>
    </lineage>
</organism>
<protein>
    <submittedName>
        <fullName evidence="6">Sarcosine oxidase</fullName>
    </submittedName>
</protein>
<keyword evidence="4" id="KW-0560">Oxidoreductase</keyword>
<evidence type="ECO:0000313" key="7">
    <source>
        <dbReference type="Proteomes" id="UP000199569"/>
    </source>
</evidence>
<evidence type="ECO:0000256" key="3">
    <source>
        <dbReference type="ARBA" id="ARBA00022827"/>
    </source>
</evidence>
<evidence type="ECO:0000256" key="1">
    <source>
        <dbReference type="ARBA" id="ARBA00001974"/>
    </source>
</evidence>
<dbReference type="STRING" id="549386.SAMN02927923_04368"/>
<keyword evidence="2" id="KW-0285">Flavoprotein</keyword>
<accession>A0A1G5LKD5</accession>